<accession>A0ABS7EF63</accession>
<evidence type="ECO:0000313" key="2">
    <source>
        <dbReference type="Proteomes" id="UP001166251"/>
    </source>
</evidence>
<comment type="caution">
    <text evidence="1">The sequence shown here is derived from an EMBL/GenBank/DDBJ whole genome shotgun (WGS) entry which is preliminary data.</text>
</comment>
<evidence type="ECO:0000313" key="1">
    <source>
        <dbReference type="EMBL" id="MBW8190963.1"/>
    </source>
</evidence>
<dbReference type="EMBL" id="JAHZSS010000007">
    <property type="protein sequence ID" value="MBW8190963.1"/>
    <property type="molecule type" value="Genomic_DNA"/>
</dbReference>
<organism evidence="1 2">
    <name type="scientific">Neiella holothuriorum</name>
    <dbReference type="NCBI Taxonomy" id="2870530"/>
    <lineage>
        <taxon>Bacteria</taxon>
        <taxon>Pseudomonadati</taxon>
        <taxon>Pseudomonadota</taxon>
        <taxon>Gammaproteobacteria</taxon>
        <taxon>Alteromonadales</taxon>
        <taxon>Echinimonadaceae</taxon>
        <taxon>Neiella</taxon>
    </lineage>
</organism>
<name>A0ABS7EF63_9GAMM</name>
<sequence>MIKDVLMEQLAHQIQTLIGQRMPFGKYQGRWLIDLPVAYLQWFERKGFPAGTLGEQLQLLYQLKMDGNGDVLRDLHRRMIG</sequence>
<dbReference type="InterPro" id="IPR024530">
    <property type="entry name" value="QSregVF_b"/>
</dbReference>
<gene>
    <name evidence="1" type="ORF">K0504_07935</name>
</gene>
<keyword evidence="2" id="KW-1185">Reference proteome</keyword>
<dbReference type="Proteomes" id="UP001166251">
    <property type="component" value="Unassembled WGS sequence"/>
</dbReference>
<reference evidence="1" key="1">
    <citation type="submission" date="2021-07" db="EMBL/GenBank/DDBJ databases">
        <title>Neiella marina sp. nov., isolated from the intestinal content of sea cucumber Apostichopus japonicus.</title>
        <authorList>
            <person name="Bai X."/>
        </authorList>
    </citation>
    <scope>NUCLEOTIDE SEQUENCE</scope>
    <source>
        <strain evidence="1">126</strain>
    </source>
</reference>
<protein>
    <submittedName>
        <fullName evidence="1">DUF3820 family protein</fullName>
    </submittedName>
</protein>
<dbReference type="Pfam" id="PF12843">
    <property type="entry name" value="QSregVF_b"/>
    <property type="match status" value="1"/>
</dbReference>
<proteinExistence type="predicted"/>